<dbReference type="EMBL" id="JYHA01000010">
    <property type="protein sequence ID" value="KKB96867.1"/>
    <property type="molecule type" value="Genomic_DNA"/>
</dbReference>
<protein>
    <submittedName>
        <fullName evidence="2">NADH dehydrogenase</fullName>
    </submittedName>
</protein>
<dbReference type="GO" id="GO:0045271">
    <property type="term" value="C:respiratory chain complex I"/>
    <property type="evidence" value="ECO:0007669"/>
    <property type="project" value="InterPro"/>
</dbReference>
<comment type="caution">
    <text evidence="2">The sequence shown here is derived from an EMBL/GenBank/DDBJ whole genome shotgun (WGS) entry which is preliminary data.</text>
</comment>
<dbReference type="GO" id="GO:0006979">
    <property type="term" value="P:response to oxidative stress"/>
    <property type="evidence" value="ECO:0007669"/>
    <property type="project" value="TreeGrafter"/>
</dbReference>
<dbReference type="Pfam" id="PF05071">
    <property type="entry name" value="NDUFA12"/>
    <property type="match status" value="1"/>
</dbReference>
<gene>
    <name evidence="2" type="ORF">SZ25_00036</name>
</gene>
<evidence type="ECO:0000313" key="3">
    <source>
        <dbReference type="Proteomes" id="UP000033358"/>
    </source>
</evidence>
<accession>A0A0F5MS41</accession>
<proteinExistence type="predicted"/>
<name>A0A0F5MS41_9RICK</name>
<feature type="region of interest" description="Disordered" evidence="1">
    <location>
        <begin position="72"/>
        <end position="114"/>
    </location>
</feature>
<dbReference type="AlphaFoldDB" id="A0A0F5MS41"/>
<dbReference type="Proteomes" id="UP000033358">
    <property type="component" value="Unassembled WGS sequence"/>
</dbReference>
<dbReference type="PANTHER" id="PTHR12910">
    <property type="entry name" value="NADH-UBIQUINONE OXIDOREDUCTASE SUBUNIT B17.2"/>
    <property type="match status" value="1"/>
</dbReference>
<organism evidence="2 3">
    <name type="scientific">Candidatus Arcanibacter lacustris</name>
    <dbReference type="NCBI Taxonomy" id="1607817"/>
    <lineage>
        <taxon>Bacteria</taxon>
        <taxon>Pseudomonadati</taxon>
        <taxon>Pseudomonadota</taxon>
        <taxon>Alphaproteobacteria</taxon>
        <taxon>Rickettsiales</taxon>
        <taxon>Candidatus Arcanibacter</taxon>
    </lineage>
</organism>
<dbReference type="PANTHER" id="PTHR12910:SF2">
    <property type="entry name" value="NADH DEHYDROGENASE [UBIQUINONE] 1 ALPHA SUBCOMPLEX SUBUNIT 12"/>
    <property type="match status" value="1"/>
</dbReference>
<dbReference type="InterPro" id="IPR007763">
    <property type="entry name" value="NDUFA12"/>
</dbReference>
<evidence type="ECO:0000256" key="1">
    <source>
        <dbReference type="SAM" id="MobiDB-lite"/>
    </source>
</evidence>
<evidence type="ECO:0000313" key="2">
    <source>
        <dbReference type="EMBL" id="KKB96867.1"/>
    </source>
</evidence>
<sequence length="114" mass="12970">MAKIGTIISTWLFGKKVGQDQFGNCYYISSKKNTEGKNKRIVIYKGLSEPSKVPSMWHGWLHYMIDELPNNEPGHDWGKQHAPNLTGTKYSYKPDAHNQGKKVGGDYQAWKPSE</sequence>
<reference evidence="2 3" key="1">
    <citation type="submission" date="2015-02" db="EMBL/GenBank/DDBJ databases">
        <title>Single cell genomics of a rare environmental alphaproteobacterium provides unique insights into Rickettsiaceae evolution.</title>
        <authorList>
            <person name="Martijn J."/>
            <person name="Schulz F."/>
            <person name="Zaremba-Niedzwiedzka K."/>
            <person name="Viklund J."/>
            <person name="Stepanauskas R."/>
            <person name="Andersson S.G.E."/>
            <person name="Horn M."/>
            <person name="Guy L."/>
            <person name="Ettema T.J.G."/>
        </authorList>
    </citation>
    <scope>NUCLEOTIDE SEQUENCE [LARGE SCALE GENOMIC DNA]</scope>
    <source>
        <strain evidence="2 3">SCGC AAA041-L04</strain>
    </source>
</reference>
<keyword evidence="3" id="KW-1185">Reference proteome</keyword>